<dbReference type="EMBL" id="CM042885">
    <property type="protein sequence ID" value="KAI4367419.1"/>
    <property type="molecule type" value="Genomic_DNA"/>
</dbReference>
<evidence type="ECO:0000313" key="2">
    <source>
        <dbReference type="Proteomes" id="UP001057402"/>
    </source>
</evidence>
<comment type="caution">
    <text evidence="1">The sequence shown here is derived from an EMBL/GenBank/DDBJ whole genome shotgun (WGS) entry which is preliminary data.</text>
</comment>
<accession>A0ACB9QMT7</accession>
<evidence type="ECO:0000313" key="1">
    <source>
        <dbReference type="EMBL" id="KAI4367419.1"/>
    </source>
</evidence>
<name>A0ACB9QMT7_9MYRT</name>
<keyword evidence="2" id="KW-1185">Reference proteome</keyword>
<dbReference type="Proteomes" id="UP001057402">
    <property type="component" value="Chromosome 6"/>
</dbReference>
<gene>
    <name evidence="1" type="ORF">MLD38_023158</name>
</gene>
<sequence length="217" mass="24502">MTNAAVDTSRPFSSVKEAVAMFGDRIPFKEVRNSPPQDDSPPSFGTPSPWKSPREVEEQVGIEHVLKKLEAELMEAKEELKLLKKKETETEVAVAALNAELHRSMSRLAKAEADAASRRLTGLEKGKEQHAVNERRTEITPYSPTLAQILIDGENQEREAHDGDAAKRMKTTTVTKKKQQQKQKPIVPLVWELFSRRKTSTDVIHKSIYYSSPHLFN</sequence>
<proteinExistence type="predicted"/>
<reference evidence="2" key="1">
    <citation type="journal article" date="2023" name="Front. Plant Sci.">
        <title>Chromosomal-level genome assembly of Melastoma candidum provides insights into trichome evolution.</title>
        <authorList>
            <person name="Zhong Y."/>
            <person name="Wu W."/>
            <person name="Sun C."/>
            <person name="Zou P."/>
            <person name="Liu Y."/>
            <person name="Dai S."/>
            <person name="Zhou R."/>
        </authorList>
    </citation>
    <scope>NUCLEOTIDE SEQUENCE [LARGE SCALE GENOMIC DNA]</scope>
</reference>
<organism evidence="1 2">
    <name type="scientific">Melastoma candidum</name>
    <dbReference type="NCBI Taxonomy" id="119954"/>
    <lineage>
        <taxon>Eukaryota</taxon>
        <taxon>Viridiplantae</taxon>
        <taxon>Streptophyta</taxon>
        <taxon>Embryophyta</taxon>
        <taxon>Tracheophyta</taxon>
        <taxon>Spermatophyta</taxon>
        <taxon>Magnoliopsida</taxon>
        <taxon>eudicotyledons</taxon>
        <taxon>Gunneridae</taxon>
        <taxon>Pentapetalae</taxon>
        <taxon>rosids</taxon>
        <taxon>malvids</taxon>
        <taxon>Myrtales</taxon>
        <taxon>Melastomataceae</taxon>
        <taxon>Melastomatoideae</taxon>
        <taxon>Melastomateae</taxon>
        <taxon>Melastoma</taxon>
    </lineage>
</organism>
<protein>
    <submittedName>
        <fullName evidence="1">Uncharacterized protein</fullName>
    </submittedName>
</protein>